<dbReference type="PANTHER" id="PTHR43765">
    <property type="entry name" value="2-DEHYDROPANTOATE 2-REDUCTASE-RELATED"/>
    <property type="match status" value="1"/>
</dbReference>
<dbReference type="EMBL" id="VSSQ01002108">
    <property type="protein sequence ID" value="MPM13352.1"/>
    <property type="molecule type" value="Genomic_DNA"/>
</dbReference>
<dbReference type="Pfam" id="PF02558">
    <property type="entry name" value="ApbA"/>
    <property type="match status" value="1"/>
</dbReference>
<comment type="caution">
    <text evidence="6">The sequence shown here is derived from an EMBL/GenBank/DDBJ whole genome shotgun (WGS) entry which is preliminary data.</text>
</comment>
<dbReference type="GO" id="GO:0008677">
    <property type="term" value="F:2-dehydropantoate 2-reductase activity"/>
    <property type="evidence" value="ECO:0007669"/>
    <property type="project" value="TreeGrafter"/>
</dbReference>
<dbReference type="SUPFAM" id="SSF48179">
    <property type="entry name" value="6-phosphogluconate dehydrogenase C-terminal domain-like"/>
    <property type="match status" value="1"/>
</dbReference>
<name>A0A644XAX0_9ZZZZ</name>
<dbReference type="AlphaFoldDB" id="A0A644XAX0"/>
<sequence length="279" mass="30737">MNCSDLERPQEQQKFEYCLIATKAYDLKEAAASVLPYIADDGLIVSMQNGICIDLLTEAVGSQRAAQAVVTWSCTMRGDAFFEITGEGGFILGRANGAIDRRLEELKLAMDKMAPTRITSSILSEMYSKLIINSGITCGGAMTGQTLGEMLSSGQARRFFIELVKEDMVLAKAMNLDVPPFGGRLDYDQFLKGEGSLSDLRRNMILYLVGRKYRDLKSSSLTSLQRGGKTEVDTLNGWISKKAQAFHVSTPVNDRIVKIISEIENGQRAICPKNILETL</sequence>
<dbReference type="Gene3D" id="1.10.1040.10">
    <property type="entry name" value="N-(1-d-carboxylethyl)-l-norvaline Dehydrogenase, domain 2"/>
    <property type="match status" value="1"/>
</dbReference>
<evidence type="ECO:0000313" key="6">
    <source>
        <dbReference type="EMBL" id="MPM13352.1"/>
    </source>
</evidence>
<evidence type="ECO:0000259" key="4">
    <source>
        <dbReference type="Pfam" id="PF02558"/>
    </source>
</evidence>
<feature type="domain" description="Ketopantoate reductase N-terminal" evidence="4">
    <location>
        <begin position="9"/>
        <end position="96"/>
    </location>
</feature>
<dbReference type="GO" id="GO:0050661">
    <property type="term" value="F:NADP binding"/>
    <property type="evidence" value="ECO:0007669"/>
    <property type="project" value="TreeGrafter"/>
</dbReference>
<evidence type="ECO:0000256" key="2">
    <source>
        <dbReference type="ARBA" id="ARBA00022857"/>
    </source>
</evidence>
<reference evidence="6" key="1">
    <citation type="submission" date="2019-08" db="EMBL/GenBank/DDBJ databases">
        <authorList>
            <person name="Kucharzyk K."/>
            <person name="Murdoch R.W."/>
            <person name="Higgins S."/>
            <person name="Loffler F."/>
        </authorList>
    </citation>
    <scope>NUCLEOTIDE SEQUENCE</scope>
</reference>
<dbReference type="InterPro" id="IPR050838">
    <property type="entry name" value="Ketopantoate_reductase"/>
</dbReference>
<keyword evidence="2" id="KW-0521">NADP</keyword>
<accession>A0A644XAX0</accession>
<dbReference type="GO" id="GO:0005737">
    <property type="term" value="C:cytoplasm"/>
    <property type="evidence" value="ECO:0007669"/>
    <property type="project" value="TreeGrafter"/>
</dbReference>
<proteinExistence type="inferred from homology"/>
<organism evidence="6">
    <name type="scientific">bioreactor metagenome</name>
    <dbReference type="NCBI Taxonomy" id="1076179"/>
    <lineage>
        <taxon>unclassified sequences</taxon>
        <taxon>metagenomes</taxon>
        <taxon>ecological metagenomes</taxon>
    </lineage>
</organism>
<evidence type="ECO:0000256" key="3">
    <source>
        <dbReference type="ARBA" id="ARBA00023002"/>
    </source>
</evidence>
<dbReference type="InterPro" id="IPR036291">
    <property type="entry name" value="NAD(P)-bd_dom_sf"/>
</dbReference>
<dbReference type="Gene3D" id="3.40.50.720">
    <property type="entry name" value="NAD(P)-binding Rossmann-like Domain"/>
    <property type="match status" value="1"/>
</dbReference>
<dbReference type="PANTHER" id="PTHR43765:SF2">
    <property type="entry name" value="2-DEHYDROPANTOATE 2-REDUCTASE"/>
    <property type="match status" value="1"/>
</dbReference>
<evidence type="ECO:0008006" key="7">
    <source>
        <dbReference type="Google" id="ProtNLM"/>
    </source>
</evidence>
<evidence type="ECO:0000259" key="5">
    <source>
        <dbReference type="Pfam" id="PF08546"/>
    </source>
</evidence>
<protein>
    <recommendedName>
        <fullName evidence="7">2-dehydropantoate 2-reductase</fullName>
    </recommendedName>
</protein>
<dbReference type="InterPro" id="IPR013752">
    <property type="entry name" value="KPA_reductase"/>
</dbReference>
<dbReference type="InterPro" id="IPR008927">
    <property type="entry name" value="6-PGluconate_DH-like_C_sf"/>
</dbReference>
<dbReference type="Pfam" id="PF08546">
    <property type="entry name" value="ApbA_C"/>
    <property type="match status" value="1"/>
</dbReference>
<gene>
    <name evidence="6" type="ORF">SDC9_59709</name>
</gene>
<keyword evidence="3" id="KW-0560">Oxidoreductase</keyword>
<evidence type="ECO:0000256" key="1">
    <source>
        <dbReference type="ARBA" id="ARBA00007870"/>
    </source>
</evidence>
<dbReference type="InterPro" id="IPR013332">
    <property type="entry name" value="KPR_N"/>
</dbReference>
<dbReference type="SUPFAM" id="SSF51735">
    <property type="entry name" value="NAD(P)-binding Rossmann-fold domains"/>
    <property type="match status" value="1"/>
</dbReference>
<feature type="domain" description="Ketopantoate reductase C-terminal" evidence="5">
    <location>
        <begin position="122"/>
        <end position="264"/>
    </location>
</feature>
<comment type="similarity">
    <text evidence="1">Belongs to the ketopantoate reductase family.</text>
</comment>
<dbReference type="InterPro" id="IPR013328">
    <property type="entry name" value="6PGD_dom2"/>
</dbReference>